<evidence type="ECO:0000313" key="4">
    <source>
        <dbReference type="EMBL" id="CAJ0803695.1"/>
    </source>
</evidence>
<dbReference type="InterPro" id="IPR050330">
    <property type="entry name" value="Bact_OuterMem_StrucFunc"/>
</dbReference>
<dbReference type="Pfam" id="PF09850">
    <property type="entry name" value="DotU"/>
    <property type="match status" value="1"/>
</dbReference>
<dbReference type="Gene3D" id="1.25.40.590">
    <property type="entry name" value="Type IV / VI secretion system, DotU"/>
    <property type="match status" value="1"/>
</dbReference>
<dbReference type="InterPro" id="IPR038522">
    <property type="entry name" value="T4/T6SS_DotU_sf"/>
</dbReference>
<dbReference type="PANTHER" id="PTHR30329:SF21">
    <property type="entry name" value="LIPOPROTEIN YIAD-RELATED"/>
    <property type="match status" value="1"/>
</dbReference>
<keyword evidence="2" id="KW-0812">Transmembrane</keyword>
<proteinExistence type="predicted"/>
<keyword evidence="5" id="KW-1185">Reference proteome</keyword>
<dbReference type="Proteomes" id="UP001189813">
    <property type="component" value="Unassembled WGS sequence"/>
</dbReference>
<accession>A0ABM9JUT1</accession>
<name>A0ABM9JUT1_9RALS</name>
<organism evidence="4 5">
    <name type="scientific">Ralstonia psammae</name>
    <dbReference type="NCBI Taxonomy" id="3058598"/>
    <lineage>
        <taxon>Bacteria</taxon>
        <taxon>Pseudomonadati</taxon>
        <taxon>Pseudomonadota</taxon>
        <taxon>Betaproteobacteria</taxon>
        <taxon>Burkholderiales</taxon>
        <taxon>Burkholderiaceae</taxon>
        <taxon>Ralstonia</taxon>
    </lineage>
</organism>
<evidence type="ECO:0000256" key="2">
    <source>
        <dbReference type="SAM" id="Phobius"/>
    </source>
</evidence>
<dbReference type="InterPro" id="IPR017732">
    <property type="entry name" value="T4/T6SS_DotU"/>
</dbReference>
<evidence type="ECO:0000256" key="1">
    <source>
        <dbReference type="PROSITE-ProRule" id="PRU00473"/>
    </source>
</evidence>
<dbReference type="InterPro" id="IPR006665">
    <property type="entry name" value="OmpA-like"/>
</dbReference>
<evidence type="ECO:0000313" key="5">
    <source>
        <dbReference type="Proteomes" id="UP001189813"/>
    </source>
</evidence>
<keyword evidence="4" id="KW-0449">Lipoprotein</keyword>
<gene>
    <name evidence="4" type="primary">pal_3</name>
    <name evidence="4" type="ORF">LMG19083_03929</name>
</gene>
<dbReference type="InterPro" id="IPR036737">
    <property type="entry name" value="OmpA-like_sf"/>
</dbReference>
<sequence>MMFTNQAGTQSAARNHILRLAQPLFWLLDELSPELKSLARLDALKSEARVRLATFKAASHAAGLKADGVEAVHYCFCAAMDQAGSRVRGRANSLRGVWLQPGLLAELYGENSAGHRCRAWIATLQQAPNVFRDALEVLGQLIDRGLHDEYGAPLPKPELARQSTEAPVPMAAQTAAPNPIPVPSAADSGPKMFFVHEEPQKRSRAPVVITAIVAVLAVVLALVAYFQHRANQALAGKVEQLSTQVATVESAQSDALAHLVVSADLGFAPGRAELTPMLVRQLDGLATALAATRGTIKIVGHTDDSLGPKGSLESNLALSEARAMAVGRYLHGRGIAMSRMTIIGRGAQDPVGDNRTAAGRALNRRVEIMLDRLRDAAS</sequence>
<evidence type="ECO:0000259" key="3">
    <source>
        <dbReference type="PROSITE" id="PS51123"/>
    </source>
</evidence>
<reference evidence="4 5" key="1">
    <citation type="submission" date="2023-07" db="EMBL/GenBank/DDBJ databases">
        <authorList>
            <person name="Peeters C."/>
        </authorList>
    </citation>
    <scope>NUCLEOTIDE SEQUENCE [LARGE SCALE GENOMIC DNA]</scope>
    <source>
        <strain evidence="4 5">LMG 19083</strain>
    </source>
</reference>
<dbReference type="RefSeq" id="WP_316667784.1">
    <property type="nucleotide sequence ID" value="NZ_CATZBU010000012.1"/>
</dbReference>
<dbReference type="CDD" id="cd07185">
    <property type="entry name" value="OmpA_C-like"/>
    <property type="match status" value="1"/>
</dbReference>
<dbReference type="Pfam" id="PF00691">
    <property type="entry name" value="OmpA"/>
    <property type="match status" value="1"/>
</dbReference>
<comment type="caution">
    <text evidence="4">The sequence shown here is derived from an EMBL/GenBank/DDBJ whole genome shotgun (WGS) entry which is preliminary data.</text>
</comment>
<dbReference type="PROSITE" id="PS51123">
    <property type="entry name" value="OMPA_2"/>
    <property type="match status" value="1"/>
</dbReference>
<keyword evidence="2" id="KW-1133">Transmembrane helix</keyword>
<keyword evidence="1 2" id="KW-0472">Membrane</keyword>
<dbReference type="SUPFAM" id="SSF103088">
    <property type="entry name" value="OmpA-like"/>
    <property type="match status" value="1"/>
</dbReference>
<dbReference type="EMBL" id="CATZBU010000012">
    <property type="protein sequence ID" value="CAJ0803695.1"/>
    <property type="molecule type" value="Genomic_DNA"/>
</dbReference>
<dbReference type="Gene3D" id="3.30.1330.60">
    <property type="entry name" value="OmpA-like domain"/>
    <property type="match status" value="1"/>
</dbReference>
<feature type="domain" description="OmpA-like" evidence="3">
    <location>
        <begin position="254"/>
        <end position="374"/>
    </location>
</feature>
<feature type="transmembrane region" description="Helical" evidence="2">
    <location>
        <begin position="207"/>
        <end position="226"/>
    </location>
</feature>
<protein>
    <submittedName>
        <fullName evidence="4">Peptidoglycan-associated lipoprotein</fullName>
    </submittedName>
</protein>
<dbReference type="PANTHER" id="PTHR30329">
    <property type="entry name" value="STATOR ELEMENT OF FLAGELLAR MOTOR COMPLEX"/>
    <property type="match status" value="1"/>
</dbReference>